<name>A0A9Q3I244_9BASI</name>
<dbReference type="EMBL" id="AVOT02030412">
    <property type="protein sequence ID" value="MBW0523600.1"/>
    <property type="molecule type" value="Genomic_DNA"/>
</dbReference>
<evidence type="ECO:0000313" key="1">
    <source>
        <dbReference type="EMBL" id="MBW0523600.1"/>
    </source>
</evidence>
<dbReference type="OrthoDB" id="2518516at2759"/>
<sequence>MRNLKGILDDDSRIRQTDPLQIKQSEMVYHFIVWHLDDKKYDKFVSEDRNNPVVLWKNIKDYYASSSAENIASNFGKLFSIQFQSSSSLSESISLFLSTLKLLRTISPTLFTGDMSQGLLDRKARVAWHSEIRELTGRTPKE</sequence>
<evidence type="ECO:0000313" key="2">
    <source>
        <dbReference type="Proteomes" id="UP000765509"/>
    </source>
</evidence>
<comment type="caution">
    <text evidence="1">The sequence shown here is derived from an EMBL/GenBank/DDBJ whole genome shotgun (WGS) entry which is preliminary data.</text>
</comment>
<keyword evidence="2" id="KW-1185">Reference proteome</keyword>
<dbReference type="AlphaFoldDB" id="A0A9Q3I244"/>
<proteinExistence type="predicted"/>
<gene>
    <name evidence="1" type="ORF">O181_063315</name>
</gene>
<accession>A0A9Q3I244</accession>
<organism evidence="1 2">
    <name type="scientific">Austropuccinia psidii MF-1</name>
    <dbReference type="NCBI Taxonomy" id="1389203"/>
    <lineage>
        <taxon>Eukaryota</taxon>
        <taxon>Fungi</taxon>
        <taxon>Dikarya</taxon>
        <taxon>Basidiomycota</taxon>
        <taxon>Pucciniomycotina</taxon>
        <taxon>Pucciniomycetes</taxon>
        <taxon>Pucciniales</taxon>
        <taxon>Sphaerophragmiaceae</taxon>
        <taxon>Austropuccinia</taxon>
    </lineage>
</organism>
<protein>
    <submittedName>
        <fullName evidence="1">Uncharacterized protein</fullName>
    </submittedName>
</protein>
<reference evidence="1" key="1">
    <citation type="submission" date="2021-03" db="EMBL/GenBank/DDBJ databases">
        <title>Draft genome sequence of rust myrtle Austropuccinia psidii MF-1, a brazilian biotype.</title>
        <authorList>
            <person name="Quecine M.C."/>
            <person name="Pachon D.M.R."/>
            <person name="Bonatelli M.L."/>
            <person name="Correr F.H."/>
            <person name="Franceschini L.M."/>
            <person name="Leite T.F."/>
            <person name="Margarido G.R.A."/>
            <person name="Almeida C.A."/>
            <person name="Ferrarezi J.A."/>
            <person name="Labate C.A."/>
        </authorList>
    </citation>
    <scope>NUCLEOTIDE SEQUENCE</scope>
    <source>
        <strain evidence="1">MF-1</strain>
    </source>
</reference>
<dbReference type="Proteomes" id="UP000765509">
    <property type="component" value="Unassembled WGS sequence"/>
</dbReference>